<reference evidence="3" key="1">
    <citation type="journal article" date="2019" name="Int. J. Syst. Evol. Microbiol.">
        <title>The Global Catalogue of Microorganisms (GCM) 10K type strain sequencing project: providing services to taxonomists for standard genome sequencing and annotation.</title>
        <authorList>
            <consortium name="The Broad Institute Genomics Platform"/>
            <consortium name="The Broad Institute Genome Sequencing Center for Infectious Disease"/>
            <person name="Wu L."/>
            <person name="Ma J."/>
        </authorList>
    </citation>
    <scope>NUCLEOTIDE SEQUENCE [LARGE SCALE GENOMIC DNA]</scope>
    <source>
        <strain evidence="3">JCM 31486</strain>
    </source>
</reference>
<name>A0ABW3MF08_9PSEU</name>
<protein>
    <submittedName>
        <fullName evidence="2">NDP-hexose 2,3-dehydratase family protein</fullName>
    </submittedName>
</protein>
<evidence type="ECO:0000313" key="3">
    <source>
        <dbReference type="Proteomes" id="UP001597045"/>
    </source>
</evidence>
<feature type="non-terminal residue" evidence="2">
    <location>
        <position position="292"/>
    </location>
</feature>
<organism evidence="2 3">
    <name type="scientific">Kibdelosporangium lantanae</name>
    <dbReference type="NCBI Taxonomy" id="1497396"/>
    <lineage>
        <taxon>Bacteria</taxon>
        <taxon>Bacillati</taxon>
        <taxon>Actinomycetota</taxon>
        <taxon>Actinomycetes</taxon>
        <taxon>Pseudonocardiales</taxon>
        <taxon>Pseudonocardiaceae</taxon>
        <taxon>Kibdelosporangium</taxon>
    </lineage>
</organism>
<keyword evidence="3" id="KW-1185">Reference proteome</keyword>
<evidence type="ECO:0000259" key="1">
    <source>
        <dbReference type="Pfam" id="PF03559"/>
    </source>
</evidence>
<dbReference type="Gene3D" id="3.90.79.40">
    <property type="entry name" value="EvaA sugar 2,3-dehydratase subunit"/>
    <property type="match status" value="1"/>
</dbReference>
<dbReference type="Proteomes" id="UP001597045">
    <property type="component" value="Unassembled WGS sequence"/>
</dbReference>
<comment type="caution">
    <text evidence="2">The sequence shown here is derived from an EMBL/GenBank/DDBJ whole genome shotgun (WGS) entry which is preliminary data.</text>
</comment>
<dbReference type="Pfam" id="PF03559">
    <property type="entry name" value="Hexose_dehydrat"/>
    <property type="match status" value="2"/>
</dbReference>
<proteinExistence type="predicted"/>
<dbReference type="InterPro" id="IPR005212">
    <property type="entry name" value="EvaA-like"/>
</dbReference>
<gene>
    <name evidence="2" type="ORF">ACFQ1S_29045</name>
</gene>
<dbReference type="InterPro" id="IPR038153">
    <property type="entry name" value="EvaA-like_sf"/>
</dbReference>
<dbReference type="EMBL" id="JBHTIS010002092">
    <property type="protein sequence ID" value="MFD1049298.1"/>
    <property type="molecule type" value="Genomic_DNA"/>
</dbReference>
<feature type="domain" description="dTDP-4-dehydro-6-deoxy-alpha-D-glucopyranose 2,3-dehydratase" evidence="1">
    <location>
        <begin position="230"/>
        <end position="292"/>
    </location>
</feature>
<sequence>MGGADVTRIPFADMTGWRFQPDTGNLVHDSGRFFTIEGLRVHTDRSWVSTWTQPIIVQPEIGVLGIIVKEFDGVLHCLMQAKMEPGNVNRVQLSPTVQATRSNYTRVHNGAEIRYLEYFRRRPDTRVLVDVLQSEQGSWFLHKRNRNMMVEIFDDLPPHEDFRWLTLGQIRRLLRLPHMVNMDARTVLSCVPSAFSGPAMVAEIGIDDDSFTNEVRRSMSIEAPSLHPTSDVLSWLTDVRTRRELVQKRVPLHCVTEAGWLRTRTEITHEDGRFFDVIAVHVRSAAREVASW</sequence>
<feature type="domain" description="dTDP-4-dehydro-6-deoxy-alpha-D-glucopyranose 2,3-dehydratase" evidence="1">
    <location>
        <begin position="5"/>
        <end position="191"/>
    </location>
</feature>
<evidence type="ECO:0000313" key="2">
    <source>
        <dbReference type="EMBL" id="MFD1049298.1"/>
    </source>
</evidence>
<accession>A0ABW3MF08</accession>